<feature type="transmembrane region" description="Helical" evidence="2">
    <location>
        <begin position="12"/>
        <end position="27"/>
    </location>
</feature>
<keyword evidence="2" id="KW-0472">Membrane</keyword>
<sequence>MKKLTDYLDPTLWLLAIQMLAIVYLLVERQDNKNALNRANLAAIEQYEQLNQASRVKERALRDEIDHQASTYRKEKQNEQVKNNATITALRTGTQRVSVAVRTCSTTTNGTDPAAASGDTNPRAELAPEVAAALASIAADGDDAIHDLNACVKAYNLVRDRLNVQAQ</sequence>
<feature type="coiled-coil region" evidence="1">
    <location>
        <begin position="33"/>
        <end position="64"/>
    </location>
</feature>
<dbReference type="EMBL" id="JACOFV010000001">
    <property type="protein sequence ID" value="MBC3860491.1"/>
    <property type="molecule type" value="Genomic_DNA"/>
</dbReference>
<keyword evidence="2" id="KW-0812">Transmembrane</keyword>
<dbReference type="AlphaFoldDB" id="A0A923HAW5"/>
<protein>
    <recommendedName>
        <fullName evidence="5">Bacteriophage lysis protein</fullName>
    </recommendedName>
</protein>
<accession>A0A923HAW5</accession>
<evidence type="ECO:0000313" key="3">
    <source>
        <dbReference type="EMBL" id="MBC3860491.1"/>
    </source>
</evidence>
<gene>
    <name evidence="3" type="ORF">H8K32_00120</name>
</gene>
<evidence type="ECO:0000256" key="2">
    <source>
        <dbReference type="SAM" id="Phobius"/>
    </source>
</evidence>
<name>A0A923HAW5_9BURK</name>
<keyword evidence="1" id="KW-0175">Coiled coil</keyword>
<dbReference type="Proteomes" id="UP000634011">
    <property type="component" value="Unassembled WGS sequence"/>
</dbReference>
<keyword evidence="2" id="KW-1133">Transmembrane helix</keyword>
<proteinExistence type="predicted"/>
<comment type="caution">
    <text evidence="3">The sequence shown here is derived from an EMBL/GenBank/DDBJ whole genome shotgun (WGS) entry which is preliminary data.</text>
</comment>
<dbReference type="RefSeq" id="WP_186910440.1">
    <property type="nucleotide sequence ID" value="NZ_JACOFV010000001.1"/>
</dbReference>
<reference evidence="3" key="1">
    <citation type="submission" date="2020-08" db="EMBL/GenBank/DDBJ databases">
        <title>Novel species isolated from subtropical streams in China.</title>
        <authorList>
            <person name="Lu H."/>
        </authorList>
    </citation>
    <scope>NUCLEOTIDE SEQUENCE</scope>
    <source>
        <strain evidence="3">KACC 12607</strain>
    </source>
</reference>
<evidence type="ECO:0000256" key="1">
    <source>
        <dbReference type="SAM" id="Coils"/>
    </source>
</evidence>
<evidence type="ECO:0008006" key="5">
    <source>
        <dbReference type="Google" id="ProtNLM"/>
    </source>
</evidence>
<organism evidence="3 4">
    <name type="scientific">Undibacterium jejuense</name>
    <dbReference type="NCBI Taxonomy" id="1344949"/>
    <lineage>
        <taxon>Bacteria</taxon>
        <taxon>Pseudomonadati</taxon>
        <taxon>Pseudomonadota</taxon>
        <taxon>Betaproteobacteria</taxon>
        <taxon>Burkholderiales</taxon>
        <taxon>Oxalobacteraceae</taxon>
        <taxon>Undibacterium</taxon>
    </lineage>
</organism>
<evidence type="ECO:0000313" key="4">
    <source>
        <dbReference type="Proteomes" id="UP000634011"/>
    </source>
</evidence>
<keyword evidence="4" id="KW-1185">Reference proteome</keyword>